<dbReference type="InterPro" id="IPR001496">
    <property type="entry name" value="SOCS_box"/>
</dbReference>
<dbReference type="Gene3D" id="1.10.750.20">
    <property type="entry name" value="SOCS box"/>
    <property type="match status" value="1"/>
</dbReference>
<dbReference type="SMART" id="SM00248">
    <property type="entry name" value="ANK"/>
    <property type="match status" value="9"/>
</dbReference>
<dbReference type="PANTHER" id="PTHR24141">
    <property type="entry name" value="2-5A-DEPENDENT RIBONUCLEASE"/>
    <property type="match status" value="1"/>
</dbReference>
<accession>A0AAD9NI05</accession>
<dbReference type="PROSITE" id="PS50297">
    <property type="entry name" value="ANK_REP_REGION"/>
    <property type="match status" value="4"/>
</dbReference>
<evidence type="ECO:0000256" key="2">
    <source>
        <dbReference type="ARBA" id="ARBA00023043"/>
    </source>
</evidence>
<organism evidence="5 6">
    <name type="scientific">Ridgeia piscesae</name>
    <name type="common">Tubeworm</name>
    <dbReference type="NCBI Taxonomy" id="27915"/>
    <lineage>
        <taxon>Eukaryota</taxon>
        <taxon>Metazoa</taxon>
        <taxon>Spiralia</taxon>
        <taxon>Lophotrochozoa</taxon>
        <taxon>Annelida</taxon>
        <taxon>Polychaeta</taxon>
        <taxon>Sedentaria</taxon>
        <taxon>Canalipalpata</taxon>
        <taxon>Sabellida</taxon>
        <taxon>Siboglinidae</taxon>
        <taxon>Ridgeia</taxon>
    </lineage>
</organism>
<feature type="domain" description="SOCS box" evidence="4">
    <location>
        <begin position="407"/>
        <end position="457"/>
    </location>
</feature>
<evidence type="ECO:0000259" key="4">
    <source>
        <dbReference type="PROSITE" id="PS50225"/>
    </source>
</evidence>
<protein>
    <recommendedName>
        <fullName evidence="4">SOCS box domain-containing protein</fullName>
    </recommendedName>
</protein>
<dbReference type="CDD" id="cd03587">
    <property type="entry name" value="SOCS"/>
    <property type="match status" value="1"/>
</dbReference>
<keyword evidence="2 3" id="KW-0040">ANK repeat</keyword>
<dbReference type="GO" id="GO:0004540">
    <property type="term" value="F:RNA nuclease activity"/>
    <property type="evidence" value="ECO:0007669"/>
    <property type="project" value="TreeGrafter"/>
</dbReference>
<feature type="repeat" description="ANK" evidence="3">
    <location>
        <begin position="120"/>
        <end position="152"/>
    </location>
</feature>
<feature type="repeat" description="ANK" evidence="3">
    <location>
        <begin position="219"/>
        <end position="251"/>
    </location>
</feature>
<dbReference type="GO" id="GO:0035556">
    <property type="term" value="P:intracellular signal transduction"/>
    <property type="evidence" value="ECO:0007669"/>
    <property type="project" value="InterPro"/>
</dbReference>
<dbReference type="SMART" id="SM00969">
    <property type="entry name" value="SOCS_box"/>
    <property type="match status" value="1"/>
</dbReference>
<feature type="repeat" description="ANK" evidence="3">
    <location>
        <begin position="252"/>
        <end position="284"/>
    </location>
</feature>
<sequence>MAVCRRNNRWMTTTLQGRRWLMERRLAAVDVNDADELERLLSCQRSFSRPELTSALQNAVLKKSDRYSRCVDLLLSRGANADGIDGSKAPFVTMAADAGCIKVLSLLTTAQCDVNQRRRDGATALHRAAVNNHVVCLRHLLCASADPDVVDSHGRSALLVGTQADNVDAMAELLSRGADTGLEDDKGRTAAHWAVFHQNMDAIRLLLAAGANVNVRDSRGFSPLMIAAQQGNTDMVEILINNDADTDLETSEKETALLLAAANNHFACVRHLVDVGADVNASNIRRETALLHAVHDPSAARHLLRAGADPNVSTVEHVSPLSVAVHNGYIDVIICLLQANCDPTVAGPTGRPIQTAIYSGTLATVKLLFRALVARGNDTRWLQEYLDDENMRRQAALHGDVREVVLWLRQQLYLKEHEPSNLNQCCRHVIRDTIGSRALTRKVDDLPLPTTIRNYLKLDELVAICG</sequence>
<dbReference type="GO" id="GO:0003723">
    <property type="term" value="F:RNA binding"/>
    <property type="evidence" value="ECO:0007669"/>
    <property type="project" value="TreeGrafter"/>
</dbReference>
<dbReference type="SUPFAM" id="SSF48403">
    <property type="entry name" value="Ankyrin repeat"/>
    <property type="match status" value="1"/>
</dbReference>
<evidence type="ECO:0000256" key="3">
    <source>
        <dbReference type="PROSITE-ProRule" id="PRU00023"/>
    </source>
</evidence>
<name>A0AAD9NI05_RIDPI</name>
<feature type="repeat" description="ANK" evidence="3">
    <location>
        <begin position="186"/>
        <end position="218"/>
    </location>
</feature>
<dbReference type="AlphaFoldDB" id="A0AAD9NI05"/>
<dbReference type="PRINTS" id="PR01415">
    <property type="entry name" value="ANKYRIN"/>
</dbReference>
<gene>
    <name evidence="5" type="ORF">NP493_1253g00002</name>
</gene>
<dbReference type="PROSITE" id="PS50225">
    <property type="entry name" value="SOCS"/>
    <property type="match status" value="1"/>
</dbReference>
<reference evidence="5" key="1">
    <citation type="journal article" date="2023" name="Mol. Biol. Evol.">
        <title>Third-Generation Sequencing Reveals the Adaptive Role of the Epigenome in Three Deep-Sea Polychaetes.</title>
        <authorList>
            <person name="Perez M."/>
            <person name="Aroh O."/>
            <person name="Sun Y."/>
            <person name="Lan Y."/>
            <person name="Juniper S.K."/>
            <person name="Young C.R."/>
            <person name="Angers B."/>
            <person name="Qian P.Y."/>
        </authorList>
    </citation>
    <scope>NUCLEOTIDE SEQUENCE</scope>
    <source>
        <strain evidence="5">R07B-5</strain>
    </source>
</reference>
<keyword evidence="6" id="KW-1185">Reference proteome</keyword>
<dbReference type="Pfam" id="PF00023">
    <property type="entry name" value="Ank"/>
    <property type="match status" value="2"/>
</dbReference>
<dbReference type="PROSITE" id="PS50088">
    <property type="entry name" value="ANK_REPEAT"/>
    <property type="match status" value="5"/>
</dbReference>
<dbReference type="InterPro" id="IPR036770">
    <property type="entry name" value="Ankyrin_rpt-contain_sf"/>
</dbReference>
<evidence type="ECO:0000256" key="1">
    <source>
        <dbReference type="ARBA" id="ARBA00022737"/>
    </source>
</evidence>
<dbReference type="PANTHER" id="PTHR24141:SF1">
    <property type="entry name" value="2-5A-DEPENDENT RIBONUCLEASE"/>
    <property type="match status" value="1"/>
</dbReference>
<dbReference type="EMBL" id="JAODUO010001253">
    <property type="protein sequence ID" value="KAK2167889.1"/>
    <property type="molecule type" value="Genomic_DNA"/>
</dbReference>
<proteinExistence type="predicted"/>
<comment type="caution">
    <text evidence="5">The sequence shown here is derived from an EMBL/GenBank/DDBJ whole genome shotgun (WGS) entry which is preliminary data.</text>
</comment>
<dbReference type="Pfam" id="PF07525">
    <property type="entry name" value="SOCS_box"/>
    <property type="match status" value="1"/>
</dbReference>
<dbReference type="Proteomes" id="UP001209878">
    <property type="component" value="Unassembled WGS sequence"/>
</dbReference>
<dbReference type="Pfam" id="PF12796">
    <property type="entry name" value="Ank_2"/>
    <property type="match status" value="1"/>
</dbReference>
<dbReference type="InterPro" id="IPR036036">
    <property type="entry name" value="SOCS_box-like_dom_sf"/>
</dbReference>
<dbReference type="InterPro" id="IPR002110">
    <property type="entry name" value="Ankyrin_rpt"/>
</dbReference>
<keyword evidence="1" id="KW-0677">Repeat</keyword>
<evidence type="ECO:0000313" key="5">
    <source>
        <dbReference type="EMBL" id="KAK2167889.1"/>
    </source>
</evidence>
<dbReference type="GO" id="GO:0006396">
    <property type="term" value="P:RNA processing"/>
    <property type="evidence" value="ECO:0007669"/>
    <property type="project" value="TreeGrafter"/>
</dbReference>
<dbReference type="Gene3D" id="1.25.40.20">
    <property type="entry name" value="Ankyrin repeat-containing domain"/>
    <property type="match status" value="3"/>
</dbReference>
<evidence type="ECO:0000313" key="6">
    <source>
        <dbReference type="Proteomes" id="UP001209878"/>
    </source>
</evidence>
<feature type="repeat" description="ANK" evidence="3">
    <location>
        <begin position="153"/>
        <end position="185"/>
    </location>
</feature>
<dbReference type="SUPFAM" id="SSF158235">
    <property type="entry name" value="SOCS box-like"/>
    <property type="match status" value="1"/>
</dbReference>